<evidence type="ECO:0000256" key="1">
    <source>
        <dbReference type="SAM" id="Phobius"/>
    </source>
</evidence>
<evidence type="ECO:0000313" key="2">
    <source>
        <dbReference type="EMBL" id="KZX14525.1"/>
    </source>
</evidence>
<feature type="transmembrane region" description="Helical" evidence="1">
    <location>
        <begin position="15"/>
        <end position="33"/>
    </location>
</feature>
<organism evidence="2 3">
    <name type="scientific">Methanobrevibacter curvatus</name>
    <dbReference type="NCBI Taxonomy" id="49547"/>
    <lineage>
        <taxon>Archaea</taxon>
        <taxon>Methanobacteriati</taxon>
        <taxon>Methanobacteriota</taxon>
        <taxon>Methanomada group</taxon>
        <taxon>Methanobacteria</taxon>
        <taxon>Methanobacteriales</taxon>
        <taxon>Methanobacteriaceae</taxon>
        <taxon>Methanobrevibacter</taxon>
    </lineage>
</organism>
<dbReference type="EMBL" id="LWMV01000087">
    <property type="protein sequence ID" value="KZX14525.1"/>
    <property type="molecule type" value="Genomic_DNA"/>
</dbReference>
<dbReference type="Proteomes" id="UP000077245">
    <property type="component" value="Unassembled WGS sequence"/>
</dbReference>
<evidence type="ECO:0000313" key="3">
    <source>
        <dbReference type="Proteomes" id="UP000077245"/>
    </source>
</evidence>
<keyword evidence="1" id="KW-0472">Membrane</keyword>
<reference evidence="2 3" key="1">
    <citation type="submission" date="2016-04" db="EMBL/GenBank/DDBJ databases">
        <title>Genome sequence of Methanobrevibacter curvatus DSM 11111.</title>
        <authorList>
            <person name="Poehlein A."/>
            <person name="Seedorf H."/>
            <person name="Daniel R."/>
        </authorList>
    </citation>
    <scope>NUCLEOTIDE SEQUENCE [LARGE SCALE GENOMIC DNA]</scope>
    <source>
        <strain evidence="2 3">DSM 11111</strain>
    </source>
</reference>
<keyword evidence="1" id="KW-0812">Transmembrane</keyword>
<proteinExistence type="predicted"/>
<keyword evidence="3" id="KW-1185">Reference proteome</keyword>
<dbReference type="AlphaFoldDB" id="A0A166CHY6"/>
<protein>
    <submittedName>
        <fullName evidence="2">Uncharacterized protein</fullName>
    </submittedName>
</protein>
<accession>A0A166CHY6</accession>
<gene>
    <name evidence="2" type="ORF">MBCUR_04610</name>
</gene>
<name>A0A166CHY6_9EURY</name>
<keyword evidence="1" id="KW-1133">Transmembrane helix</keyword>
<sequence length="69" mass="7630">MAVPVVPLPLPLTKLMYLNVVVVALIKKILLIFSPDTVAGLLWEAPIKVKFSLVILIPEPLLLKVFEPN</sequence>
<comment type="caution">
    <text evidence="2">The sequence shown here is derived from an EMBL/GenBank/DDBJ whole genome shotgun (WGS) entry which is preliminary data.</text>
</comment>